<reference evidence="1" key="1">
    <citation type="journal article" date="2023" name="Plant J.">
        <title>The genome of the king protea, Protea cynaroides.</title>
        <authorList>
            <person name="Chang J."/>
            <person name="Duong T.A."/>
            <person name="Schoeman C."/>
            <person name="Ma X."/>
            <person name="Roodt D."/>
            <person name="Barker N."/>
            <person name="Li Z."/>
            <person name="Van de Peer Y."/>
            <person name="Mizrachi E."/>
        </authorList>
    </citation>
    <scope>NUCLEOTIDE SEQUENCE</scope>
    <source>
        <tissue evidence="1">Young leaves</tissue>
    </source>
</reference>
<keyword evidence="2" id="KW-1185">Reference proteome</keyword>
<name>A0A9Q0L2L9_9MAGN</name>
<protein>
    <submittedName>
        <fullName evidence="1">Uncharacterized protein</fullName>
    </submittedName>
</protein>
<dbReference type="GO" id="GO:0006360">
    <property type="term" value="P:transcription by RNA polymerase I"/>
    <property type="evidence" value="ECO:0007669"/>
    <property type="project" value="InterPro"/>
</dbReference>
<dbReference type="PANTHER" id="PTHR36720">
    <property type="entry name" value="TAF RNA POLYMERASE I SUBUNIT A"/>
    <property type="match status" value="1"/>
</dbReference>
<comment type="caution">
    <text evidence="1">The sequence shown here is derived from an EMBL/GenBank/DDBJ whole genome shotgun (WGS) entry which is preliminary data.</text>
</comment>
<evidence type="ECO:0000313" key="1">
    <source>
        <dbReference type="EMBL" id="KAJ4981229.1"/>
    </source>
</evidence>
<dbReference type="AlphaFoldDB" id="A0A9Q0L2L9"/>
<dbReference type="Pfam" id="PF14929">
    <property type="entry name" value="TAF1_subA"/>
    <property type="match status" value="1"/>
</dbReference>
<gene>
    <name evidence="1" type="ORF">NE237_032066</name>
</gene>
<dbReference type="InterPro" id="IPR039495">
    <property type="entry name" value="TAF1A"/>
</dbReference>
<dbReference type="GO" id="GO:0000120">
    <property type="term" value="C:RNA polymerase I transcription regulator complex"/>
    <property type="evidence" value="ECO:0007669"/>
    <property type="project" value="InterPro"/>
</dbReference>
<dbReference type="OrthoDB" id="1899337at2759"/>
<dbReference type="PANTHER" id="PTHR36720:SF1">
    <property type="entry name" value="TAF RNA POLYMERASE I SUBUNIT A"/>
    <property type="match status" value="1"/>
</dbReference>
<organism evidence="1 2">
    <name type="scientific">Protea cynaroides</name>
    <dbReference type="NCBI Taxonomy" id="273540"/>
    <lineage>
        <taxon>Eukaryota</taxon>
        <taxon>Viridiplantae</taxon>
        <taxon>Streptophyta</taxon>
        <taxon>Embryophyta</taxon>
        <taxon>Tracheophyta</taxon>
        <taxon>Spermatophyta</taxon>
        <taxon>Magnoliopsida</taxon>
        <taxon>Proteales</taxon>
        <taxon>Proteaceae</taxon>
        <taxon>Protea</taxon>
    </lineage>
</organism>
<evidence type="ECO:0000313" key="2">
    <source>
        <dbReference type="Proteomes" id="UP001141806"/>
    </source>
</evidence>
<dbReference type="Proteomes" id="UP001141806">
    <property type="component" value="Unassembled WGS sequence"/>
</dbReference>
<dbReference type="EMBL" id="JAMYWD010000001">
    <property type="protein sequence ID" value="KAJ4981229.1"/>
    <property type="molecule type" value="Genomic_DNA"/>
</dbReference>
<proteinExistence type="predicted"/>
<sequence>MKEGLDTCLLPMRMPRSHENLEELMHVHRQLLNDHYASAVKHLRVALYSTPLELAALLPLIQKLCHNTNMTLPLRLRASITECFNCRHYDVLSTCYTDILKKDLTSSHSLRKLLPCITMILVGEYNLEPLVEMIALHLDATFATCDIWGELASCFLKLSQLEEDQMSVCGTENECGGGKPQFSVRFNVIPKSFIEGNLQMSWKLRCRWWSRLHFSKNIYDSDMQAGKFQLLTCKAACASHLYGPEFEYVKSVCNCLDKEDNKETMLFLQKHMNNSIKLLENLNL</sequence>
<accession>A0A9Q0L2L9</accession>